<feature type="compositionally biased region" description="Polar residues" evidence="1">
    <location>
        <begin position="67"/>
        <end position="76"/>
    </location>
</feature>
<dbReference type="Proteomes" id="UP000593564">
    <property type="component" value="Unassembled WGS sequence"/>
</dbReference>
<dbReference type="EMBL" id="JACBKZ010000014">
    <property type="protein sequence ID" value="KAF5932848.1"/>
    <property type="molecule type" value="Genomic_DNA"/>
</dbReference>
<gene>
    <name evidence="2" type="ORF">HYC85_029019</name>
</gene>
<protein>
    <submittedName>
        <fullName evidence="2">Uncharacterized protein</fullName>
    </submittedName>
</protein>
<evidence type="ECO:0000313" key="3">
    <source>
        <dbReference type="Proteomes" id="UP000593564"/>
    </source>
</evidence>
<name>A0A7J7FZ42_CAMSI</name>
<sequence>MESDEDNETYEETELGQEQVLAKEDMFEAFVVEQSVPVFKTDQQQTTVKEPTNSVVPECRMEDTPYASGQANTKDE</sequence>
<reference evidence="2 3" key="2">
    <citation type="submission" date="2020-07" db="EMBL/GenBank/DDBJ databases">
        <title>Genome assembly of wild tea tree DASZ reveals pedigree and selection history of tea varieties.</title>
        <authorList>
            <person name="Zhang W."/>
        </authorList>
    </citation>
    <scope>NUCLEOTIDE SEQUENCE [LARGE SCALE GENOMIC DNA]</scope>
    <source>
        <strain evidence="3">cv. G240</strain>
        <tissue evidence="2">Leaf</tissue>
    </source>
</reference>
<accession>A0A7J7FZ42</accession>
<evidence type="ECO:0000313" key="2">
    <source>
        <dbReference type="EMBL" id="KAF5932848.1"/>
    </source>
</evidence>
<organism evidence="2 3">
    <name type="scientific">Camellia sinensis</name>
    <name type="common">Tea plant</name>
    <name type="synonym">Thea sinensis</name>
    <dbReference type="NCBI Taxonomy" id="4442"/>
    <lineage>
        <taxon>Eukaryota</taxon>
        <taxon>Viridiplantae</taxon>
        <taxon>Streptophyta</taxon>
        <taxon>Embryophyta</taxon>
        <taxon>Tracheophyta</taxon>
        <taxon>Spermatophyta</taxon>
        <taxon>Magnoliopsida</taxon>
        <taxon>eudicotyledons</taxon>
        <taxon>Gunneridae</taxon>
        <taxon>Pentapetalae</taxon>
        <taxon>asterids</taxon>
        <taxon>Ericales</taxon>
        <taxon>Theaceae</taxon>
        <taxon>Camellia</taxon>
    </lineage>
</organism>
<dbReference type="AlphaFoldDB" id="A0A7J7FZ42"/>
<feature type="region of interest" description="Disordered" evidence="1">
    <location>
        <begin position="43"/>
        <end position="76"/>
    </location>
</feature>
<evidence type="ECO:0000256" key="1">
    <source>
        <dbReference type="SAM" id="MobiDB-lite"/>
    </source>
</evidence>
<feature type="compositionally biased region" description="Acidic residues" evidence="1">
    <location>
        <begin position="1"/>
        <end position="15"/>
    </location>
</feature>
<feature type="compositionally biased region" description="Polar residues" evidence="1">
    <location>
        <begin position="43"/>
        <end position="55"/>
    </location>
</feature>
<feature type="region of interest" description="Disordered" evidence="1">
    <location>
        <begin position="1"/>
        <end position="20"/>
    </location>
</feature>
<reference evidence="3" key="1">
    <citation type="journal article" date="2020" name="Nat. Commun.">
        <title>Genome assembly of wild tea tree DASZ reveals pedigree and selection history of tea varieties.</title>
        <authorList>
            <person name="Zhang W."/>
            <person name="Zhang Y."/>
            <person name="Qiu H."/>
            <person name="Guo Y."/>
            <person name="Wan H."/>
            <person name="Zhang X."/>
            <person name="Scossa F."/>
            <person name="Alseekh S."/>
            <person name="Zhang Q."/>
            <person name="Wang P."/>
            <person name="Xu L."/>
            <person name="Schmidt M.H."/>
            <person name="Jia X."/>
            <person name="Li D."/>
            <person name="Zhu A."/>
            <person name="Guo F."/>
            <person name="Chen W."/>
            <person name="Ni D."/>
            <person name="Usadel B."/>
            <person name="Fernie A.R."/>
            <person name="Wen W."/>
        </authorList>
    </citation>
    <scope>NUCLEOTIDE SEQUENCE [LARGE SCALE GENOMIC DNA]</scope>
    <source>
        <strain evidence="3">cv. G240</strain>
    </source>
</reference>
<keyword evidence="3" id="KW-1185">Reference proteome</keyword>
<proteinExistence type="predicted"/>
<comment type="caution">
    <text evidence="2">The sequence shown here is derived from an EMBL/GenBank/DDBJ whole genome shotgun (WGS) entry which is preliminary data.</text>
</comment>